<feature type="domain" description="Integrase catalytic" evidence="3">
    <location>
        <begin position="35"/>
        <end position="218"/>
    </location>
</feature>
<protein>
    <recommendedName>
        <fullName evidence="3">Integrase catalytic domain-containing protein</fullName>
    </recommendedName>
</protein>
<evidence type="ECO:0000256" key="1">
    <source>
        <dbReference type="ARBA" id="ARBA00022723"/>
    </source>
</evidence>
<dbReference type="OrthoDB" id="1751483at2759"/>
<feature type="domain" description="Integrase catalytic" evidence="3">
    <location>
        <begin position="429"/>
        <end position="529"/>
    </location>
</feature>
<dbReference type="EMBL" id="JAMYWD010000001">
    <property type="protein sequence ID" value="KAJ4981961.1"/>
    <property type="molecule type" value="Genomic_DNA"/>
</dbReference>
<dbReference type="GO" id="GO:0015074">
    <property type="term" value="P:DNA integration"/>
    <property type="evidence" value="ECO:0007669"/>
    <property type="project" value="InterPro"/>
</dbReference>
<dbReference type="AlphaFoldDB" id="A0A9Q0L4M9"/>
<dbReference type="GO" id="GO:0046872">
    <property type="term" value="F:metal ion binding"/>
    <property type="evidence" value="ECO:0007669"/>
    <property type="project" value="UniProtKB-KW"/>
</dbReference>
<name>A0A9Q0L4M9_9MAGN</name>
<dbReference type="PROSITE" id="PS50994">
    <property type="entry name" value="INTEGRASE"/>
    <property type="match status" value="2"/>
</dbReference>
<dbReference type="SUPFAM" id="SSF53098">
    <property type="entry name" value="Ribonuclease H-like"/>
    <property type="match status" value="2"/>
</dbReference>
<dbReference type="Pfam" id="PF07727">
    <property type="entry name" value="RVT_2"/>
    <property type="match status" value="1"/>
</dbReference>
<dbReference type="GO" id="GO:0016787">
    <property type="term" value="F:hydrolase activity"/>
    <property type="evidence" value="ECO:0007669"/>
    <property type="project" value="UniProtKB-KW"/>
</dbReference>
<dbReference type="InterPro" id="IPR025724">
    <property type="entry name" value="GAG-pre-integrase_dom"/>
</dbReference>
<dbReference type="InterPro" id="IPR013103">
    <property type="entry name" value="RVT_2"/>
</dbReference>
<evidence type="ECO:0000259" key="3">
    <source>
        <dbReference type="PROSITE" id="PS50994"/>
    </source>
</evidence>
<dbReference type="Gene3D" id="3.30.420.10">
    <property type="entry name" value="Ribonuclease H-like superfamily/Ribonuclease H"/>
    <property type="match status" value="2"/>
</dbReference>
<keyword evidence="5" id="KW-1185">Reference proteome</keyword>
<evidence type="ECO:0000313" key="4">
    <source>
        <dbReference type="EMBL" id="KAJ4981961.1"/>
    </source>
</evidence>
<dbReference type="Pfam" id="PF00665">
    <property type="entry name" value="rve"/>
    <property type="match status" value="1"/>
</dbReference>
<sequence>MTILSKRGLLCGDHMTSLDFYEHCVFGKQTRVSFSIDSHTTKGTLDYIHSELWGPTQVPSKGSALYFLRFIDDYSGKVWAHFLKCKSNVIEIFNKWKVLVENQTNKKIKRLRIDNGLKFCNGEFNKFCTDLRIIRHRMVKHIPQQNGVAKHMNRTLMERTRLMVSTLDWKLTFGLKLLTQFTTWVLGDGSFVYLLLYVDDMLIAAKNMSHIQVLNRQLSDEFEIKDLGAAKKILGMETRRDRKARKLYLSQKSYIENVLEHFGMKKAKHCCYSLGINSLSNAIDVKSPQRCCEYISGNASAKLGTVANSTVQEVAKEIEAAIQISMRNALGTVKNKPNGSKVNSLYVLQGITMTSSANVSSSSDSNKDTTHLWHMPLDHMSKRGMTILSKRGLLCGDHTTSLDFYEHCVFGKQTRVSFSIDSHTTKGTLNYIHSELWGPAQVPSKGRALYFLRFIDDYSRKVWVHFLKCKSNVIEIFNKWKVLVENQTNKKIKRLRIDNGLKFCNGEFNKFCTDLRIIRHRMVKTHSSA</sequence>
<comment type="caution">
    <text evidence="4">The sequence shown here is derived from an EMBL/GenBank/DDBJ whole genome shotgun (WGS) entry which is preliminary data.</text>
</comment>
<proteinExistence type="predicted"/>
<keyword evidence="1" id="KW-0479">Metal-binding</keyword>
<dbReference type="PANTHER" id="PTHR42648">
    <property type="entry name" value="TRANSPOSASE, PUTATIVE-RELATED"/>
    <property type="match status" value="1"/>
</dbReference>
<accession>A0A9Q0L4M9</accession>
<dbReference type="InterPro" id="IPR039537">
    <property type="entry name" value="Retrotran_Ty1/copia-like"/>
</dbReference>
<gene>
    <name evidence="4" type="ORF">NE237_032798</name>
</gene>
<dbReference type="Proteomes" id="UP001141806">
    <property type="component" value="Unassembled WGS sequence"/>
</dbReference>
<dbReference type="GO" id="GO:0003676">
    <property type="term" value="F:nucleic acid binding"/>
    <property type="evidence" value="ECO:0007669"/>
    <property type="project" value="InterPro"/>
</dbReference>
<organism evidence="4 5">
    <name type="scientific">Protea cynaroides</name>
    <dbReference type="NCBI Taxonomy" id="273540"/>
    <lineage>
        <taxon>Eukaryota</taxon>
        <taxon>Viridiplantae</taxon>
        <taxon>Streptophyta</taxon>
        <taxon>Embryophyta</taxon>
        <taxon>Tracheophyta</taxon>
        <taxon>Spermatophyta</taxon>
        <taxon>Magnoliopsida</taxon>
        <taxon>Proteales</taxon>
        <taxon>Proteaceae</taxon>
        <taxon>Protea</taxon>
    </lineage>
</organism>
<dbReference type="PANTHER" id="PTHR42648:SF28">
    <property type="entry name" value="TRANSPOSON-ENCODED PROTEIN WITH RIBONUCLEASE H-LIKE AND RETROVIRUS ZINC FINGER-LIKE DOMAINS"/>
    <property type="match status" value="1"/>
</dbReference>
<evidence type="ECO:0000256" key="2">
    <source>
        <dbReference type="ARBA" id="ARBA00022801"/>
    </source>
</evidence>
<dbReference type="InterPro" id="IPR001584">
    <property type="entry name" value="Integrase_cat-core"/>
</dbReference>
<dbReference type="InterPro" id="IPR036397">
    <property type="entry name" value="RNaseH_sf"/>
</dbReference>
<dbReference type="InterPro" id="IPR012337">
    <property type="entry name" value="RNaseH-like_sf"/>
</dbReference>
<keyword evidence="2" id="KW-0378">Hydrolase</keyword>
<dbReference type="Pfam" id="PF13976">
    <property type="entry name" value="gag_pre-integrs"/>
    <property type="match status" value="1"/>
</dbReference>
<reference evidence="4" key="1">
    <citation type="journal article" date="2023" name="Plant J.">
        <title>The genome of the king protea, Protea cynaroides.</title>
        <authorList>
            <person name="Chang J."/>
            <person name="Duong T.A."/>
            <person name="Schoeman C."/>
            <person name="Ma X."/>
            <person name="Roodt D."/>
            <person name="Barker N."/>
            <person name="Li Z."/>
            <person name="Van de Peer Y."/>
            <person name="Mizrachi E."/>
        </authorList>
    </citation>
    <scope>NUCLEOTIDE SEQUENCE</scope>
    <source>
        <tissue evidence="4">Young leaves</tissue>
    </source>
</reference>
<evidence type="ECO:0000313" key="5">
    <source>
        <dbReference type="Proteomes" id="UP001141806"/>
    </source>
</evidence>